<dbReference type="AlphaFoldDB" id="A0A511QB10"/>
<sequence>MMTNEGGATKAAIRKGHNSKIWLFTSFSIHYLNYTKQATSFTFVRDSYSK</sequence>
<name>A0A511QB10_9VIBR</name>
<gene>
    <name evidence="1" type="ORF">VSA01S_05670</name>
</gene>
<evidence type="ECO:0000313" key="1">
    <source>
        <dbReference type="EMBL" id="GEM74455.1"/>
    </source>
</evidence>
<proteinExistence type="predicted"/>
<dbReference type="EMBL" id="BJXJ01000003">
    <property type="protein sequence ID" value="GEM74455.1"/>
    <property type="molecule type" value="Genomic_DNA"/>
</dbReference>
<reference evidence="1 2" key="1">
    <citation type="submission" date="2019-07" db="EMBL/GenBank/DDBJ databases">
        <title>Whole genome shotgun sequence of Vibrio sagamiensis NBRC 104589.</title>
        <authorList>
            <person name="Hosoyama A."/>
            <person name="Uohara A."/>
            <person name="Ohji S."/>
            <person name="Ichikawa N."/>
        </authorList>
    </citation>
    <scope>NUCLEOTIDE SEQUENCE [LARGE SCALE GENOMIC DNA]</scope>
    <source>
        <strain evidence="1 2">NBRC 104589</strain>
    </source>
</reference>
<evidence type="ECO:0000313" key="2">
    <source>
        <dbReference type="Proteomes" id="UP000321922"/>
    </source>
</evidence>
<organism evidence="1 2">
    <name type="scientific">Vibrio sagamiensis NBRC 104589</name>
    <dbReference type="NCBI Taxonomy" id="1219064"/>
    <lineage>
        <taxon>Bacteria</taxon>
        <taxon>Pseudomonadati</taxon>
        <taxon>Pseudomonadota</taxon>
        <taxon>Gammaproteobacteria</taxon>
        <taxon>Vibrionales</taxon>
        <taxon>Vibrionaceae</taxon>
        <taxon>Vibrio</taxon>
    </lineage>
</organism>
<keyword evidence="2" id="KW-1185">Reference proteome</keyword>
<protein>
    <submittedName>
        <fullName evidence="1">Uncharacterized protein</fullName>
    </submittedName>
</protein>
<comment type="caution">
    <text evidence="1">The sequence shown here is derived from an EMBL/GenBank/DDBJ whole genome shotgun (WGS) entry which is preliminary data.</text>
</comment>
<accession>A0A511QB10</accession>
<dbReference type="Proteomes" id="UP000321922">
    <property type="component" value="Unassembled WGS sequence"/>
</dbReference>
<dbReference type="RefSeq" id="WP_158000769.1">
    <property type="nucleotide sequence ID" value="NZ_BAOJ01000036.1"/>
</dbReference>